<evidence type="ECO:0000256" key="6">
    <source>
        <dbReference type="ARBA" id="ARBA00022596"/>
    </source>
</evidence>
<gene>
    <name evidence="15" type="ORF">EUU22_23165</name>
</gene>
<feature type="transmembrane region" description="Helical" evidence="13">
    <location>
        <begin position="154"/>
        <end position="173"/>
    </location>
</feature>
<name>A0A4V1RM03_9HYPH</name>
<keyword evidence="4 13" id="KW-0813">Transport</keyword>
<accession>A0A4V1RM03</accession>
<comment type="subcellular location">
    <subcellularLocation>
        <location evidence="2 13">Cell membrane</location>
        <topology evidence="2 13">Multi-pass membrane protein</topology>
    </subcellularLocation>
</comment>
<evidence type="ECO:0000256" key="2">
    <source>
        <dbReference type="ARBA" id="ARBA00004651"/>
    </source>
</evidence>
<keyword evidence="10" id="KW-0921">Nickel transport</keyword>
<feature type="chain" id="PRO_5020892558" description="Nickel/cobalt efflux system" evidence="14">
    <location>
        <begin position="27"/>
        <end position="349"/>
    </location>
</feature>
<feature type="transmembrane region" description="Helical" evidence="13">
    <location>
        <begin position="279"/>
        <end position="303"/>
    </location>
</feature>
<evidence type="ECO:0000256" key="11">
    <source>
        <dbReference type="ARBA" id="ARBA00023136"/>
    </source>
</evidence>
<evidence type="ECO:0000256" key="4">
    <source>
        <dbReference type="ARBA" id="ARBA00022448"/>
    </source>
</evidence>
<keyword evidence="8 13" id="KW-1133">Transmembrane helix</keyword>
<feature type="transmembrane region" description="Helical" evidence="13">
    <location>
        <begin position="323"/>
        <end position="347"/>
    </location>
</feature>
<keyword evidence="16" id="KW-1185">Reference proteome</keyword>
<dbReference type="GO" id="GO:0005886">
    <property type="term" value="C:plasma membrane"/>
    <property type="evidence" value="ECO:0007669"/>
    <property type="project" value="UniProtKB-SubCell"/>
</dbReference>
<feature type="transmembrane region" description="Helical" evidence="13">
    <location>
        <begin position="249"/>
        <end position="273"/>
    </location>
</feature>
<evidence type="ECO:0000256" key="14">
    <source>
        <dbReference type="SAM" id="SignalP"/>
    </source>
</evidence>
<dbReference type="GO" id="GO:0010045">
    <property type="term" value="P:response to nickel cation"/>
    <property type="evidence" value="ECO:0007669"/>
    <property type="project" value="TreeGrafter"/>
</dbReference>
<evidence type="ECO:0000256" key="7">
    <source>
        <dbReference type="ARBA" id="ARBA00022692"/>
    </source>
</evidence>
<evidence type="ECO:0000256" key="9">
    <source>
        <dbReference type="ARBA" id="ARBA00023065"/>
    </source>
</evidence>
<feature type="signal peptide" evidence="14">
    <location>
        <begin position="1"/>
        <end position="26"/>
    </location>
</feature>
<evidence type="ECO:0000313" key="16">
    <source>
        <dbReference type="Proteomes" id="UP000291088"/>
    </source>
</evidence>
<keyword evidence="12" id="KW-0170">Cobalt</keyword>
<dbReference type="PANTHER" id="PTHR40659">
    <property type="entry name" value="NICKEL/COBALT EFFLUX SYSTEM RCNA"/>
    <property type="match status" value="1"/>
</dbReference>
<dbReference type="AlphaFoldDB" id="A0A4V1RM03"/>
<keyword evidence="5" id="KW-1003">Cell membrane</keyword>
<dbReference type="OrthoDB" id="9812956at2"/>
<comment type="caution">
    <text evidence="15">The sequence shown here is derived from an EMBL/GenBank/DDBJ whole genome shotgun (WGS) entry which is preliminary data.</text>
</comment>
<dbReference type="GO" id="GO:0032025">
    <property type="term" value="P:response to cobalt ion"/>
    <property type="evidence" value="ECO:0007669"/>
    <property type="project" value="TreeGrafter"/>
</dbReference>
<keyword evidence="3" id="KW-0171">Cobalt transport</keyword>
<reference evidence="15 16" key="1">
    <citation type="submission" date="2019-01" db="EMBL/GenBank/DDBJ databases">
        <authorList>
            <person name="Deng T."/>
        </authorList>
    </citation>
    <scope>NUCLEOTIDE SEQUENCE [LARGE SCALE GENOMIC DNA]</scope>
    <source>
        <strain evidence="15 16">F8825</strain>
    </source>
</reference>
<evidence type="ECO:0000313" key="15">
    <source>
        <dbReference type="EMBL" id="RYB97992.1"/>
    </source>
</evidence>
<dbReference type="EMBL" id="SDVB01000380">
    <property type="protein sequence ID" value="RYB97992.1"/>
    <property type="molecule type" value="Genomic_DNA"/>
</dbReference>
<evidence type="ECO:0000256" key="10">
    <source>
        <dbReference type="ARBA" id="ARBA00023112"/>
    </source>
</evidence>
<dbReference type="PANTHER" id="PTHR40659:SF1">
    <property type="entry name" value="NICKEL_COBALT EFFLUX SYSTEM RCNA"/>
    <property type="match status" value="1"/>
</dbReference>
<evidence type="ECO:0000256" key="13">
    <source>
        <dbReference type="RuleBase" id="RU362101"/>
    </source>
</evidence>
<keyword evidence="11 13" id="KW-0472">Membrane</keyword>
<sequence>MLNARLGKYAALATLLVAIAAPAAFAGSPLGIGTAEPSFPTTGMFGGFLAWVNEHQQTFYRALTESLKAMREDPSRLATLVGLSFAYGVFHAAGPGHGKAVISSYMIANETELKRGVGISFISSVLQALVAIALVGVAYLVLRGTGITLTDATDAMELASYGLIIAFGLWLLVRKLRSVFTVQSASAPLFAGAPSGPASRTTTGLRFEAVATEHSHTGLAPGAVCPDCGMSHIADPRLLSAKEFRLREAWSAIVAVGLRPCSGALLVMTFAILNGLYLGGVLSVFAMALGTAITVSLLATLAVSAKTVAVRLSGPGSPAARKVASAIEIGGALLVIVMGVVLLAAALQS</sequence>
<dbReference type="GO" id="GO:0006824">
    <property type="term" value="P:cobalt ion transport"/>
    <property type="evidence" value="ECO:0007669"/>
    <property type="project" value="UniProtKB-KW"/>
</dbReference>
<protein>
    <recommendedName>
        <fullName evidence="13">Nickel/cobalt efflux system</fullName>
    </recommendedName>
</protein>
<keyword evidence="14" id="KW-0732">Signal</keyword>
<comment type="function">
    <text evidence="1">Efflux system for nickel and cobalt.</text>
</comment>
<dbReference type="GO" id="GO:0015099">
    <property type="term" value="F:nickel cation transmembrane transporter activity"/>
    <property type="evidence" value="ECO:0007669"/>
    <property type="project" value="UniProtKB-UniRule"/>
</dbReference>
<feature type="transmembrane region" description="Helical" evidence="13">
    <location>
        <begin position="77"/>
        <end position="96"/>
    </location>
</feature>
<dbReference type="GO" id="GO:0046583">
    <property type="term" value="F:monoatomic cation efflux transmembrane transporter activity"/>
    <property type="evidence" value="ECO:0007669"/>
    <property type="project" value="TreeGrafter"/>
</dbReference>
<dbReference type="InterPro" id="IPR011541">
    <property type="entry name" value="Ni/Co_transpt_high_affinity"/>
</dbReference>
<keyword evidence="6" id="KW-0533">Nickel</keyword>
<dbReference type="InterPro" id="IPR051224">
    <property type="entry name" value="NiCoT_RcnA"/>
</dbReference>
<evidence type="ECO:0000256" key="3">
    <source>
        <dbReference type="ARBA" id="ARBA00022426"/>
    </source>
</evidence>
<dbReference type="Pfam" id="PF03824">
    <property type="entry name" value="NicO"/>
    <property type="match status" value="1"/>
</dbReference>
<keyword evidence="9" id="KW-0406">Ion transport</keyword>
<feature type="transmembrane region" description="Helical" evidence="13">
    <location>
        <begin position="117"/>
        <end position="142"/>
    </location>
</feature>
<comment type="similarity">
    <text evidence="13">Belongs to the NiCoT transporter (TC 2.A.52) family.</text>
</comment>
<dbReference type="RefSeq" id="WP_129334330.1">
    <property type="nucleotide sequence ID" value="NZ_SDVB01000380.1"/>
</dbReference>
<evidence type="ECO:0000256" key="5">
    <source>
        <dbReference type="ARBA" id="ARBA00022475"/>
    </source>
</evidence>
<keyword evidence="7 13" id="KW-0812">Transmembrane</keyword>
<evidence type="ECO:0000256" key="12">
    <source>
        <dbReference type="ARBA" id="ARBA00023285"/>
    </source>
</evidence>
<evidence type="ECO:0000256" key="1">
    <source>
        <dbReference type="ARBA" id="ARBA00002510"/>
    </source>
</evidence>
<organism evidence="15 16">
    <name type="scientific">Ciceribacter ferrooxidans</name>
    <dbReference type="NCBI Taxonomy" id="2509717"/>
    <lineage>
        <taxon>Bacteria</taxon>
        <taxon>Pseudomonadati</taxon>
        <taxon>Pseudomonadota</taxon>
        <taxon>Alphaproteobacteria</taxon>
        <taxon>Hyphomicrobiales</taxon>
        <taxon>Rhizobiaceae</taxon>
        <taxon>Ciceribacter</taxon>
    </lineage>
</organism>
<proteinExistence type="inferred from homology"/>
<evidence type="ECO:0000256" key="8">
    <source>
        <dbReference type="ARBA" id="ARBA00022989"/>
    </source>
</evidence>
<dbReference type="Proteomes" id="UP000291088">
    <property type="component" value="Unassembled WGS sequence"/>
</dbReference>